<feature type="signal peptide" evidence="1">
    <location>
        <begin position="1"/>
        <end position="20"/>
    </location>
</feature>
<reference evidence="3 4" key="1">
    <citation type="submission" date="2019-10" db="EMBL/GenBank/DDBJ databases">
        <title>Assembly and Annotation for the nematode Trichostrongylus colubriformis.</title>
        <authorList>
            <person name="Martin J."/>
        </authorList>
    </citation>
    <scope>NUCLEOTIDE SEQUENCE [LARGE SCALE GENOMIC DNA]</scope>
    <source>
        <strain evidence="3">G859</strain>
        <tissue evidence="3">Whole worm</tissue>
    </source>
</reference>
<comment type="caution">
    <text evidence="3">The sequence shown here is derived from an EMBL/GenBank/DDBJ whole genome shotgun (WGS) entry which is preliminary data.</text>
</comment>
<gene>
    <name evidence="3" type="ORF">GCK32_009624</name>
</gene>
<feature type="domain" description="Receptor L-domain" evidence="2">
    <location>
        <begin position="327"/>
        <end position="407"/>
    </location>
</feature>
<dbReference type="EMBL" id="WIXE01003419">
    <property type="protein sequence ID" value="KAK5983969.1"/>
    <property type="molecule type" value="Genomic_DNA"/>
</dbReference>
<keyword evidence="4" id="KW-1185">Reference proteome</keyword>
<evidence type="ECO:0000256" key="1">
    <source>
        <dbReference type="SAM" id="SignalP"/>
    </source>
</evidence>
<dbReference type="PANTHER" id="PTHR21662">
    <property type="entry name" value="RECEPTOR PROTEIN-TYROSINE KINASE"/>
    <property type="match status" value="1"/>
</dbReference>
<feature type="non-terminal residue" evidence="3">
    <location>
        <position position="547"/>
    </location>
</feature>
<feature type="domain" description="Receptor L-domain" evidence="2">
    <location>
        <begin position="198"/>
        <end position="260"/>
    </location>
</feature>
<protein>
    <recommendedName>
        <fullName evidence="2">Receptor L-domain domain-containing protein</fullName>
    </recommendedName>
</protein>
<accession>A0AAN8IRA2</accession>
<dbReference type="Proteomes" id="UP001331761">
    <property type="component" value="Unassembled WGS sequence"/>
</dbReference>
<dbReference type="SUPFAM" id="SSF52058">
    <property type="entry name" value="L domain-like"/>
    <property type="match status" value="4"/>
</dbReference>
<dbReference type="AlphaFoldDB" id="A0AAN8IRA2"/>
<dbReference type="PANTHER" id="PTHR21662:SF59">
    <property type="entry name" value="RECEPTOR PROTEIN-TYROSINE KINASE"/>
    <property type="match status" value="1"/>
</dbReference>
<dbReference type="Gene3D" id="3.80.20.20">
    <property type="entry name" value="Receptor L-domain"/>
    <property type="match status" value="2"/>
</dbReference>
<name>A0AAN8IRA2_TRICO</name>
<proteinExistence type="predicted"/>
<dbReference type="InterPro" id="IPR036941">
    <property type="entry name" value="Rcpt_L-dom_sf"/>
</dbReference>
<dbReference type="InterPro" id="IPR053079">
    <property type="entry name" value="SPS2_domain"/>
</dbReference>
<keyword evidence="1" id="KW-0732">Signal</keyword>
<evidence type="ECO:0000259" key="2">
    <source>
        <dbReference type="Pfam" id="PF01030"/>
    </source>
</evidence>
<feature type="chain" id="PRO_5042853718" description="Receptor L-domain domain-containing protein" evidence="1">
    <location>
        <begin position="21"/>
        <end position="547"/>
    </location>
</feature>
<evidence type="ECO:0000313" key="4">
    <source>
        <dbReference type="Proteomes" id="UP001331761"/>
    </source>
</evidence>
<dbReference type="InterPro" id="IPR000494">
    <property type="entry name" value="Rcpt_L-dom"/>
</dbReference>
<organism evidence="3 4">
    <name type="scientific">Trichostrongylus colubriformis</name>
    <name type="common">Black scour worm</name>
    <dbReference type="NCBI Taxonomy" id="6319"/>
    <lineage>
        <taxon>Eukaryota</taxon>
        <taxon>Metazoa</taxon>
        <taxon>Ecdysozoa</taxon>
        <taxon>Nematoda</taxon>
        <taxon>Chromadorea</taxon>
        <taxon>Rhabditida</taxon>
        <taxon>Rhabditina</taxon>
        <taxon>Rhabditomorpha</taxon>
        <taxon>Strongyloidea</taxon>
        <taxon>Trichostrongylidae</taxon>
        <taxon>Trichostrongylus</taxon>
    </lineage>
</organism>
<evidence type="ECO:0000313" key="3">
    <source>
        <dbReference type="EMBL" id="KAK5983969.1"/>
    </source>
</evidence>
<sequence>MDRLSTIWIVLLSLCLRCDQFSQLFGDEHFLKYVEHLGDNASQFLPENCTRAFVSVGHFRQNDCEIFVGHIWIVKVRALPDSMKKLRVLFGCITVIDSDLREFSLSSLHLLVYNERICSPYALRFANNKRLERITFHRNFKWPKEHLILFGGQHRLTSERIIPNWERFPLHSRVDDCRIDEKGEEICSVLYGTWHYNKILNHLPTLKRIEGHLIIRYTTLSNFSELENLTIIGLSGSALTIEHNYHLTDVSSLFKMNIRGPTPRVKWDLNGNKWCRSEMDLLLLSRLTGGDALTLAFQTFLGTSINGSVLDQGFLDEVKMKCRCFCKIQGDLVIKGLDASTIDLSPLRRIHTIFGRLRIFNNARLHSLSFLENLAMVTGSLATYEPAIEIHGNKDLTDIYLKNLRDLPKNTPETAVEVYTTWEVDQDQRRNYLITKAHFFVGDIPNNFIAREAQSKYPVSEEQPRNGSACLFSSRTKWRTFWSLLGICRHVYGDMKVNYDFWIRYKHLLTELQTITGCMTIEGLYLERNSSLRFPNLTAITYDAALC</sequence>
<dbReference type="Pfam" id="PF01030">
    <property type="entry name" value="Recep_L_domain"/>
    <property type="match status" value="2"/>
</dbReference>